<name>A0A9W9Z1B8_9CNID</name>
<evidence type="ECO:0000313" key="6">
    <source>
        <dbReference type="EMBL" id="KAJ7373220.1"/>
    </source>
</evidence>
<reference evidence="6" key="1">
    <citation type="submission" date="2023-01" db="EMBL/GenBank/DDBJ databases">
        <title>Genome assembly of the deep-sea coral Lophelia pertusa.</title>
        <authorList>
            <person name="Herrera S."/>
            <person name="Cordes E."/>
        </authorList>
    </citation>
    <scope>NUCLEOTIDE SEQUENCE</scope>
    <source>
        <strain evidence="6">USNM1676648</strain>
        <tissue evidence="6">Polyp</tissue>
    </source>
</reference>
<evidence type="ECO:0000256" key="3">
    <source>
        <dbReference type="ARBA" id="ARBA00022833"/>
    </source>
</evidence>
<keyword evidence="4 6" id="KW-0456">Lyase</keyword>
<dbReference type="EC" id="4.2.1.1" evidence="4"/>
<dbReference type="Proteomes" id="UP001163046">
    <property type="component" value="Unassembled WGS sequence"/>
</dbReference>
<protein>
    <recommendedName>
        <fullName evidence="4">Carbonic anhydrase</fullName>
        <ecNumber evidence="4">4.2.1.1</ecNumber>
    </recommendedName>
</protein>
<evidence type="ECO:0000259" key="5">
    <source>
        <dbReference type="PROSITE" id="PS51144"/>
    </source>
</evidence>
<dbReference type="Gene3D" id="3.10.200.10">
    <property type="entry name" value="Alpha carbonic anhydrase"/>
    <property type="match status" value="1"/>
</dbReference>
<dbReference type="PROSITE" id="PS00162">
    <property type="entry name" value="ALPHA_CA_1"/>
    <property type="match status" value="1"/>
</dbReference>
<dbReference type="OrthoDB" id="6151278at2759"/>
<dbReference type="PANTHER" id="PTHR18952:SF208">
    <property type="entry name" value="CARBONIC ANHYDRASE XA-RELATED"/>
    <property type="match status" value="1"/>
</dbReference>
<dbReference type="PROSITE" id="PS51144">
    <property type="entry name" value="ALPHA_CA_2"/>
    <property type="match status" value="1"/>
</dbReference>
<dbReference type="SUPFAM" id="SSF51069">
    <property type="entry name" value="Carbonic anhydrase"/>
    <property type="match status" value="1"/>
</dbReference>
<dbReference type="GO" id="GO:0008270">
    <property type="term" value="F:zinc ion binding"/>
    <property type="evidence" value="ECO:0007669"/>
    <property type="project" value="UniProtKB-UniRule"/>
</dbReference>
<comment type="cofactor">
    <cofactor evidence="4">
        <name>Zn(2+)</name>
        <dbReference type="ChEBI" id="CHEBI:29105"/>
    </cofactor>
</comment>
<evidence type="ECO:0000256" key="1">
    <source>
        <dbReference type="ARBA" id="ARBA00010718"/>
    </source>
</evidence>
<evidence type="ECO:0000256" key="2">
    <source>
        <dbReference type="ARBA" id="ARBA00022723"/>
    </source>
</evidence>
<comment type="similarity">
    <text evidence="1 4">Belongs to the alpha-carbonic anhydrase family.</text>
</comment>
<accession>A0A9W9Z1B8</accession>
<dbReference type="Pfam" id="PF00194">
    <property type="entry name" value="Carb_anhydrase"/>
    <property type="match status" value="1"/>
</dbReference>
<comment type="catalytic activity">
    <reaction evidence="4">
        <text>hydrogencarbonate + H(+) = CO2 + H2O</text>
        <dbReference type="Rhea" id="RHEA:10748"/>
        <dbReference type="ChEBI" id="CHEBI:15377"/>
        <dbReference type="ChEBI" id="CHEBI:15378"/>
        <dbReference type="ChEBI" id="CHEBI:16526"/>
        <dbReference type="ChEBI" id="CHEBI:17544"/>
        <dbReference type="EC" id="4.2.1.1"/>
    </reaction>
</comment>
<comment type="caution">
    <text evidence="6">The sequence shown here is derived from an EMBL/GenBank/DDBJ whole genome shotgun (WGS) entry which is preliminary data.</text>
</comment>
<evidence type="ECO:0000313" key="7">
    <source>
        <dbReference type="Proteomes" id="UP001163046"/>
    </source>
</evidence>
<sequence length="329" mass="36532">MFSFPDCFDGVGVRRFSCWNKNKMFKAVIFSVLVAAALASEGAGWKYGTTGYGPDDWGKVSAHCSESAQSPINIETSTVKKNSNLKGLRFTCDNKYGKVSGKMVNNGHAPTLVINKVEGTAKLTGGPLGDNVYRLQQLHFHFGCDDDKGSEHTVNGEAYSGELHLVTYNTKYPDFATAVDKPDGLSVIGVFLQEDDDDKASYSLRMLSNAMWRIREPDTGVMVRRTFLYNLVPQLKDLSRTSFYSYKGSLTTPPCYQSVNWIVLKRPIPASESVLKKMRRLRDHEEHSMCENCSPLNRSTAALCLNTLDRFVLSKSLGTASNDVMNNSQ</sequence>
<keyword evidence="7" id="KW-1185">Reference proteome</keyword>
<keyword evidence="2 4" id="KW-0479">Metal-binding</keyword>
<dbReference type="InterPro" id="IPR001148">
    <property type="entry name" value="CA_dom"/>
</dbReference>
<gene>
    <name evidence="6" type="primary">CA13_2</name>
    <name evidence="6" type="ORF">OS493_012807</name>
</gene>
<dbReference type="AlphaFoldDB" id="A0A9W9Z1B8"/>
<organism evidence="6 7">
    <name type="scientific">Desmophyllum pertusum</name>
    <dbReference type="NCBI Taxonomy" id="174260"/>
    <lineage>
        <taxon>Eukaryota</taxon>
        <taxon>Metazoa</taxon>
        <taxon>Cnidaria</taxon>
        <taxon>Anthozoa</taxon>
        <taxon>Hexacorallia</taxon>
        <taxon>Scleractinia</taxon>
        <taxon>Caryophylliina</taxon>
        <taxon>Caryophylliidae</taxon>
        <taxon>Desmophyllum</taxon>
    </lineage>
</organism>
<keyword evidence="3 4" id="KW-0862">Zinc</keyword>
<dbReference type="GO" id="GO:0006730">
    <property type="term" value="P:one-carbon metabolic process"/>
    <property type="evidence" value="ECO:0007669"/>
    <property type="project" value="TreeGrafter"/>
</dbReference>
<dbReference type="PANTHER" id="PTHR18952">
    <property type="entry name" value="CARBONIC ANHYDRASE"/>
    <property type="match status" value="1"/>
</dbReference>
<dbReference type="EMBL" id="MU826831">
    <property type="protein sequence ID" value="KAJ7373220.1"/>
    <property type="molecule type" value="Genomic_DNA"/>
</dbReference>
<proteinExistence type="inferred from homology"/>
<dbReference type="InterPro" id="IPR018338">
    <property type="entry name" value="Carbonic_anhydrase_a-class_CS"/>
</dbReference>
<dbReference type="GO" id="GO:0004089">
    <property type="term" value="F:carbonate dehydratase activity"/>
    <property type="evidence" value="ECO:0007669"/>
    <property type="project" value="UniProtKB-UniRule"/>
</dbReference>
<dbReference type="CDD" id="cd00326">
    <property type="entry name" value="alpha_CA"/>
    <property type="match status" value="1"/>
</dbReference>
<dbReference type="InterPro" id="IPR023561">
    <property type="entry name" value="Carbonic_anhydrase_a-class"/>
</dbReference>
<evidence type="ECO:0000256" key="4">
    <source>
        <dbReference type="RuleBase" id="RU367011"/>
    </source>
</evidence>
<feature type="domain" description="Alpha-carbonic anhydrase" evidence="5">
    <location>
        <begin position="43"/>
        <end position="304"/>
    </location>
</feature>
<comment type="function">
    <text evidence="4">Reversible hydration of carbon dioxide.</text>
</comment>
<dbReference type="InterPro" id="IPR036398">
    <property type="entry name" value="CA_dom_sf"/>
</dbReference>
<dbReference type="SMART" id="SM01057">
    <property type="entry name" value="Carb_anhydrase"/>
    <property type="match status" value="1"/>
</dbReference>